<gene>
    <name evidence="3" type="ORF">HRJ34_11955</name>
</gene>
<keyword evidence="2" id="KW-1133">Transmembrane helix</keyword>
<organism evidence="3 4">
    <name type="scientific">Rhizorhabdus wittichii</name>
    <dbReference type="NCBI Taxonomy" id="160791"/>
    <lineage>
        <taxon>Bacteria</taxon>
        <taxon>Pseudomonadati</taxon>
        <taxon>Pseudomonadota</taxon>
        <taxon>Alphaproteobacteria</taxon>
        <taxon>Sphingomonadales</taxon>
        <taxon>Sphingomonadaceae</taxon>
        <taxon>Rhizorhabdus</taxon>
    </lineage>
</organism>
<dbReference type="AlphaFoldDB" id="A0A975HG25"/>
<keyword evidence="2" id="KW-0472">Membrane</keyword>
<dbReference type="EMBL" id="CP059319">
    <property type="protein sequence ID" value="QTH24151.1"/>
    <property type="molecule type" value="Genomic_DNA"/>
</dbReference>
<reference evidence="3" key="1">
    <citation type="submission" date="2020-07" db="EMBL/GenBank/DDBJ databases">
        <authorList>
            <person name="Camacho E."/>
        </authorList>
    </citation>
    <scope>NUCLEOTIDE SEQUENCE</scope>
    <source>
        <strain evidence="3">MPO218</strain>
    </source>
</reference>
<proteinExistence type="predicted"/>
<name>A0A975HG25_9SPHN</name>
<evidence type="ECO:0000313" key="3">
    <source>
        <dbReference type="EMBL" id="QTH24151.1"/>
    </source>
</evidence>
<protein>
    <submittedName>
        <fullName evidence="3">Uncharacterized protein</fullName>
    </submittedName>
</protein>
<feature type="region of interest" description="Disordered" evidence="1">
    <location>
        <begin position="31"/>
        <end position="77"/>
    </location>
</feature>
<sequence>MQRVRIGITGLAVVFLVVLLAAAIVGFRSKERSGEANMTAESENSAKPPADPLAELGVAPGGTSGESGTTQGTPPQQ</sequence>
<evidence type="ECO:0000256" key="2">
    <source>
        <dbReference type="SAM" id="Phobius"/>
    </source>
</evidence>
<feature type="compositionally biased region" description="Low complexity" evidence="1">
    <location>
        <begin position="66"/>
        <end position="77"/>
    </location>
</feature>
<dbReference type="Proteomes" id="UP000664914">
    <property type="component" value="Chromosome"/>
</dbReference>
<keyword evidence="2" id="KW-0812">Transmembrane</keyword>
<feature type="transmembrane region" description="Helical" evidence="2">
    <location>
        <begin position="6"/>
        <end position="27"/>
    </location>
</feature>
<evidence type="ECO:0000313" key="4">
    <source>
        <dbReference type="Proteomes" id="UP000664914"/>
    </source>
</evidence>
<dbReference type="RefSeq" id="WP_016747707.1">
    <property type="nucleotide sequence ID" value="NZ_CP059319.1"/>
</dbReference>
<reference evidence="3" key="2">
    <citation type="submission" date="2021-04" db="EMBL/GenBank/DDBJ databases">
        <title>Isolation and genomic analysis of the ibuprofen-degrading bacterium Sphingomonas strain MPO218.</title>
        <authorList>
            <person name="Aulestia M."/>
            <person name="Flores A."/>
            <person name="Mangas E.L."/>
            <person name="Perez-Pulido A.J."/>
            <person name="Santero E."/>
            <person name="Camacho E.M."/>
        </authorList>
    </citation>
    <scope>NUCLEOTIDE SEQUENCE</scope>
    <source>
        <strain evidence="3">MPO218</strain>
    </source>
</reference>
<accession>A0A975HG25</accession>
<evidence type="ECO:0000256" key="1">
    <source>
        <dbReference type="SAM" id="MobiDB-lite"/>
    </source>
</evidence>